<proteinExistence type="predicted"/>
<organism evidence="2 3">
    <name type="scientific">Trichocoleus desertorum GB2-A4</name>
    <dbReference type="NCBI Taxonomy" id="2933944"/>
    <lineage>
        <taxon>Bacteria</taxon>
        <taxon>Bacillati</taxon>
        <taxon>Cyanobacteriota</taxon>
        <taxon>Cyanophyceae</taxon>
        <taxon>Leptolyngbyales</taxon>
        <taxon>Trichocoleusaceae</taxon>
        <taxon>Trichocoleus</taxon>
    </lineage>
</organism>
<evidence type="ECO:0000313" key="3">
    <source>
        <dbReference type="Proteomes" id="UP001464891"/>
    </source>
</evidence>
<protein>
    <submittedName>
        <fullName evidence="2">Uncharacterized protein</fullName>
    </submittedName>
</protein>
<sequence>MRRRVQLDQSLLVRTFIAIFLFALFIGGTVVWAIGGGDKSPAYPTVLNVAVIVGLAIADFILVPVIYYRCPTCKRKLPRASAPKSEVHYYCAACNIEWDLGLRPGRY</sequence>
<evidence type="ECO:0000313" key="2">
    <source>
        <dbReference type="EMBL" id="MEP0819094.1"/>
    </source>
</evidence>
<dbReference type="EMBL" id="JAMPKM010000012">
    <property type="protein sequence ID" value="MEP0819094.1"/>
    <property type="molecule type" value="Genomic_DNA"/>
</dbReference>
<keyword evidence="1" id="KW-1133">Transmembrane helix</keyword>
<feature type="transmembrane region" description="Helical" evidence="1">
    <location>
        <begin position="46"/>
        <end position="68"/>
    </location>
</feature>
<dbReference type="RefSeq" id="WP_190432178.1">
    <property type="nucleotide sequence ID" value="NZ_JAMPKM010000012.1"/>
</dbReference>
<feature type="transmembrane region" description="Helical" evidence="1">
    <location>
        <begin position="12"/>
        <end position="34"/>
    </location>
</feature>
<gene>
    <name evidence="2" type="ORF">NC998_18505</name>
</gene>
<reference evidence="2 3" key="1">
    <citation type="submission" date="2022-04" db="EMBL/GenBank/DDBJ databases">
        <title>Positive selection, recombination, and allopatry shape intraspecific diversity of widespread and dominant cyanobacteria.</title>
        <authorList>
            <person name="Wei J."/>
            <person name="Shu W."/>
            <person name="Hu C."/>
        </authorList>
    </citation>
    <scope>NUCLEOTIDE SEQUENCE [LARGE SCALE GENOMIC DNA]</scope>
    <source>
        <strain evidence="2 3">GB2-A4</strain>
    </source>
</reference>
<evidence type="ECO:0000256" key="1">
    <source>
        <dbReference type="SAM" id="Phobius"/>
    </source>
</evidence>
<comment type="caution">
    <text evidence="2">The sequence shown here is derived from an EMBL/GenBank/DDBJ whole genome shotgun (WGS) entry which is preliminary data.</text>
</comment>
<keyword evidence="1" id="KW-0472">Membrane</keyword>
<keyword evidence="1" id="KW-0812">Transmembrane</keyword>
<name>A0ABV0JBS9_9CYAN</name>
<dbReference type="Proteomes" id="UP001464891">
    <property type="component" value="Unassembled WGS sequence"/>
</dbReference>
<accession>A0ABV0JBS9</accession>
<keyword evidence="3" id="KW-1185">Reference proteome</keyword>